<protein>
    <submittedName>
        <fullName evidence="3">Pleckstrin homology-like domain</fullName>
    </submittedName>
</protein>
<dbReference type="Proteomes" id="UP000054928">
    <property type="component" value="Unassembled WGS sequence"/>
</dbReference>
<name>A0A0P1A9X3_PLAHL</name>
<sequence>MLELQTPMQTKAFKVFWHKAEVQMVERPNYQAPVVAISQPSLLGGHEEFVLQYPARLEPPTKRNIERHRFTIRHGKKRRIFQAPDAATFHTWLSAIEHALESKNGTEHSMSPDSQNSTRSLTGKVCSQDSHASRSRFTTLELSCYTRDRINRKLIRLRRPAATIPSLAEIKADRYASDRPNENVKIEGEIGERNEKKFVEFATEKLTSITNVKDEVLKPFTAVSVRLPSVSDDMDLAVNNDEDPGDVSLTSTASEAVCKDDSGDISDTTEHSTINSETSVELLNSKVPLADGVPETTVTSDEDKPDADDYLQSAIDLNCAHKWFPLNPDNSKLIWQRRSLYCQGKGDYHPSPKRQFAKQWIPHDVSNSRPIWIRRSENGLSQSDSRYKATPHFCR</sequence>
<dbReference type="OMA" id="HRFTIRH"/>
<feature type="region of interest" description="Disordered" evidence="1">
    <location>
        <begin position="104"/>
        <end position="128"/>
    </location>
</feature>
<keyword evidence="4" id="KW-1185">Reference proteome</keyword>
<dbReference type="EMBL" id="CCYD01000261">
    <property type="protein sequence ID" value="CEG37013.1"/>
    <property type="molecule type" value="Genomic_DNA"/>
</dbReference>
<dbReference type="PROSITE" id="PS50003">
    <property type="entry name" value="PH_DOMAIN"/>
    <property type="match status" value="1"/>
</dbReference>
<dbReference type="SUPFAM" id="SSF50729">
    <property type="entry name" value="PH domain-like"/>
    <property type="match status" value="1"/>
</dbReference>
<proteinExistence type="predicted"/>
<dbReference type="RefSeq" id="XP_024573382.1">
    <property type="nucleotide sequence ID" value="XM_024722291.1"/>
</dbReference>
<accession>A0A0P1A9X3</accession>
<evidence type="ECO:0000313" key="3">
    <source>
        <dbReference type="EMBL" id="CEG37013.1"/>
    </source>
</evidence>
<dbReference type="AlphaFoldDB" id="A0A0P1A9X3"/>
<feature type="domain" description="PH" evidence="2">
    <location>
        <begin position="1"/>
        <end position="101"/>
    </location>
</feature>
<dbReference type="InterPro" id="IPR001849">
    <property type="entry name" value="PH_domain"/>
</dbReference>
<evidence type="ECO:0000256" key="1">
    <source>
        <dbReference type="SAM" id="MobiDB-lite"/>
    </source>
</evidence>
<evidence type="ECO:0000313" key="4">
    <source>
        <dbReference type="Proteomes" id="UP000054928"/>
    </source>
</evidence>
<dbReference type="GeneID" id="36399533"/>
<organism evidence="3 4">
    <name type="scientific">Plasmopara halstedii</name>
    <name type="common">Downy mildew of sunflower</name>
    <dbReference type="NCBI Taxonomy" id="4781"/>
    <lineage>
        <taxon>Eukaryota</taxon>
        <taxon>Sar</taxon>
        <taxon>Stramenopiles</taxon>
        <taxon>Oomycota</taxon>
        <taxon>Peronosporomycetes</taxon>
        <taxon>Peronosporales</taxon>
        <taxon>Peronosporaceae</taxon>
        <taxon>Plasmopara</taxon>
    </lineage>
</organism>
<reference evidence="4" key="1">
    <citation type="submission" date="2014-09" db="EMBL/GenBank/DDBJ databases">
        <authorList>
            <person name="Sharma Rahul"/>
            <person name="Thines Marco"/>
        </authorList>
    </citation>
    <scope>NUCLEOTIDE SEQUENCE [LARGE SCALE GENOMIC DNA]</scope>
</reference>
<feature type="compositionally biased region" description="Polar residues" evidence="1">
    <location>
        <begin position="107"/>
        <end position="128"/>
    </location>
</feature>
<dbReference type="OrthoDB" id="129532at2759"/>
<evidence type="ECO:0000259" key="2">
    <source>
        <dbReference type="PROSITE" id="PS50003"/>
    </source>
</evidence>